<sequence length="73" mass="8002">MIRFVVECHEMQYGPGIDRRDYVTVDVDLPELEALLKRGGHGEGGFESWSLLGAEILPANPTHTPTSPHSEAA</sequence>
<organism evidence="1 2">
    <name type="scientific">Aquilutibacter rugosus</name>
    <dbReference type="NCBI Taxonomy" id="3115820"/>
    <lineage>
        <taxon>Bacteria</taxon>
        <taxon>Pseudomonadati</taxon>
        <taxon>Pseudomonadota</taxon>
        <taxon>Gammaproteobacteria</taxon>
        <taxon>Lysobacterales</taxon>
        <taxon>Lysobacteraceae</taxon>
        <taxon>Aquilutibacter</taxon>
    </lineage>
</organism>
<gene>
    <name evidence="1" type="ORF">V3390_09410</name>
</gene>
<dbReference type="Proteomes" id="UP001356170">
    <property type="component" value="Unassembled WGS sequence"/>
</dbReference>
<evidence type="ECO:0000313" key="1">
    <source>
        <dbReference type="EMBL" id="MEF2156437.1"/>
    </source>
</evidence>
<comment type="caution">
    <text evidence="1">The sequence shown here is derived from an EMBL/GenBank/DDBJ whole genome shotgun (WGS) entry which is preliminary data.</text>
</comment>
<accession>A0ABU7V112</accession>
<name>A0ABU7V112_9GAMM</name>
<keyword evidence="2" id="KW-1185">Reference proteome</keyword>
<protein>
    <submittedName>
        <fullName evidence="1">Uncharacterized protein</fullName>
    </submittedName>
</protein>
<reference evidence="1 2" key="1">
    <citation type="submission" date="2024-01" db="EMBL/GenBank/DDBJ databases">
        <title>Novel species of the genus Luteimonas isolated from rivers.</title>
        <authorList>
            <person name="Lu H."/>
        </authorList>
    </citation>
    <scope>NUCLEOTIDE SEQUENCE [LARGE SCALE GENOMIC DNA]</scope>
    <source>
        <strain evidence="1 2">FXH3W</strain>
    </source>
</reference>
<dbReference type="RefSeq" id="WP_331704228.1">
    <property type="nucleotide sequence ID" value="NZ_JAZHBO010000002.1"/>
</dbReference>
<proteinExistence type="predicted"/>
<evidence type="ECO:0000313" key="2">
    <source>
        <dbReference type="Proteomes" id="UP001356170"/>
    </source>
</evidence>
<dbReference type="EMBL" id="JAZHBO010000002">
    <property type="protein sequence ID" value="MEF2156437.1"/>
    <property type="molecule type" value="Genomic_DNA"/>
</dbReference>